<sequence>MPRDANTVSCLEVLRTSLDNLSEELFEASTAYKGSGEIAAVAGHTIQLRKAAYTVMKKPKPGQKPDRLSNLRFEIQINYPEPRPELIVHVYVFGPEVGVVRTRNAVRRGIAAFELADDTYYSNDQHQENGNLPSGDEFPGAPCGPIWRRCLRPGKASPWASVHSFRVPRIWL</sequence>
<dbReference type="Proteomes" id="UP000184267">
    <property type="component" value="Unassembled WGS sequence"/>
</dbReference>
<accession>A0A1M2VTU6</accession>
<proteinExistence type="predicted"/>
<evidence type="ECO:0000313" key="2">
    <source>
        <dbReference type="Proteomes" id="UP000184267"/>
    </source>
</evidence>
<comment type="caution">
    <text evidence="1">The sequence shown here is derived from an EMBL/GenBank/DDBJ whole genome shotgun (WGS) entry which is preliminary data.</text>
</comment>
<dbReference type="OMA" id="FRVPRIW"/>
<protein>
    <submittedName>
        <fullName evidence="1">Uncharacterized protein</fullName>
    </submittedName>
</protein>
<evidence type="ECO:0000313" key="1">
    <source>
        <dbReference type="EMBL" id="OJT11031.1"/>
    </source>
</evidence>
<keyword evidence="2" id="KW-1185">Reference proteome</keyword>
<name>A0A1M2VTU6_TRAPU</name>
<reference evidence="1 2" key="1">
    <citation type="submission" date="2016-10" db="EMBL/GenBank/DDBJ databases">
        <title>Genome sequence of the basidiomycete white-rot fungus Trametes pubescens.</title>
        <authorList>
            <person name="Makela M.R."/>
            <person name="Granchi Z."/>
            <person name="Peng M."/>
            <person name="De Vries R.P."/>
            <person name="Grigoriev I."/>
            <person name="Riley R."/>
            <person name="Hilden K."/>
        </authorList>
    </citation>
    <scope>NUCLEOTIDE SEQUENCE [LARGE SCALE GENOMIC DNA]</scope>
    <source>
        <strain evidence="1 2">FBCC735</strain>
    </source>
</reference>
<dbReference type="AlphaFoldDB" id="A0A1M2VTU6"/>
<organism evidence="1 2">
    <name type="scientific">Trametes pubescens</name>
    <name type="common">White-rot fungus</name>
    <dbReference type="NCBI Taxonomy" id="154538"/>
    <lineage>
        <taxon>Eukaryota</taxon>
        <taxon>Fungi</taxon>
        <taxon>Dikarya</taxon>
        <taxon>Basidiomycota</taxon>
        <taxon>Agaricomycotina</taxon>
        <taxon>Agaricomycetes</taxon>
        <taxon>Polyporales</taxon>
        <taxon>Polyporaceae</taxon>
        <taxon>Trametes</taxon>
    </lineage>
</organism>
<gene>
    <name evidence="1" type="ORF">TRAPUB_12455</name>
</gene>
<dbReference type="EMBL" id="MNAD01000695">
    <property type="protein sequence ID" value="OJT11031.1"/>
    <property type="molecule type" value="Genomic_DNA"/>
</dbReference>